<accession>A0A5J5BZ98</accession>
<evidence type="ECO:0000313" key="5">
    <source>
        <dbReference type="Proteomes" id="UP000325577"/>
    </source>
</evidence>
<dbReference type="GO" id="GO:0003723">
    <property type="term" value="F:RNA binding"/>
    <property type="evidence" value="ECO:0007669"/>
    <property type="project" value="InterPro"/>
</dbReference>
<sequence>MKVPCCKDSITTLTENATQQLIKLNCLLAKLTRSHHYSDSLQLFHQIHSSHHLRPDQYTLSTILTACANRRDIAAGNQLHAYAIRAGFKVYPHVANTLLFHYAKSEDLVSVKRVFGEIENPDIYSWTTLLSACVKLGQVGYACRLFDEMPHRNVAAWNAIITGCAENGYSEIAFNLFRRMHTLGVRHDNYTFASVLSLCSPELLDFGRQVHSLVIKTGFLVRASVTNAQLTMYFNCGSVIDAYEVFEEAETTVHDEITYNAMISGLVSTGRDEEAFIMFREMLEVCLRPTELTFVSVMTSCSRARVGQQVHAQAIKMGFETSTSVSNSAISMYSNCADLYAAQTVFERLEEKDIVSWNTMITSYAQGSFGRAAILDYLQMRREGIEPDEFTIGSLLASSDSLVTVEMIKAIALKSAHILKIQVSNALVSAFSKHGKIEQAYQIFCETSLINLISWNTIISGFQLNGFPQGCLEQFTELLMSELKPNVHTLTIVLSACASISALGHGKQVHGYIMKFGFFPETSIGNGLITLYAKCGVLDWSIRVFNSMINKDTISWNSLISAYAQHGEGKEAVNCFKAMQNSGGIEPDQATFTAVLSACSHAGLVDDGICIFNSMVNNYGLEPGADQFSCIVDLLGRAGYLDEAERLVNNKHIEVDSSVWWTLFSSCAAHGNVKLGRIVAGFLLQTELNNPAIHVLLSNIYAAAGQWEAAANARELMKRFGVMKQPGCSWIGS</sequence>
<dbReference type="InterPro" id="IPR046848">
    <property type="entry name" value="E_motif"/>
</dbReference>
<organism evidence="4 5">
    <name type="scientific">Nyssa sinensis</name>
    <dbReference type="NCBI Taxonomy" id="561372"/>
    <lineage>
        <taxon>Eukaryota</taxon>
        <taxon>Viridiplantae</taxon>
        <taxon>Streptophyta</taxon>
        <taxon>Embryophyta</taxon>
        <taxon>Tracheophyta</taxon>
        <taxon>Spermatophyta</taxon>
        <taxon>Magnoliopsida</taxon>
        <taxon>eudicotyledons</taxon>
        <taxon>Gunneridae</taxon>
        <taxon>Pentapetalae</taxon>
        <taxon>asterids</taxon>
        <taxon>Cornales</taxon>
        <taxon>Nyssaceae</taxon>
        <taxon>Nyssa</taxon>
    </lineage>
</organism>
<feature type="repeat" description="PPR" evidence="3">
    <location>
        <begin position="552"/>
        <end position="586"/>
    </location>
</feature>
<dbReference type="NCBIfam" id="TIGR00756">
    <property type="entry name" value="PPR"/>
    <property type="match status" value="6"/>
</dbReference>
<dbReference type="Pfam" id="PF01535">
    <property type="entry name" value="PPR"/>
    <property type="match status" value="3"/>
</dbReference>
<dbReference type="PANTHER" id="PTHR47926">
    <property type="entry name" value="PENTATRICOPEPTIDE REPEAT-CONTAINING PROTEIN"/>
    <property type="match status" value="1"/>
</dbReference>
<evidence type="ECO:0000256" key="2">
    <source>
        <dbReference type="ARBA" id="ARBA00061659"/>
    </source>
</evidence>
<name>A0A5J5BZ98_9ASTE</name>
<feature type="repeat" description="PPR" evidence="3">
    <location>
        <begin position="588"/>
        <end position="623"/>
    </location>
</feature>
<dbReference type="PROSITE" id="PS51375">
    <property type="entry name" value="PPR"/>
    <property type="match status" value="5"/>
</dbReference>
<dbReference type="FunFam" id="1.25.40.10:FF:000196">
    <property type="entry name" value="Pentatricopeptide repeat-containing protein At4g14850"/>
    <property type="match status" value="1"/>
</dbReference>
<reference evidence="4 5" key="1">
    <citation type="submission" date="2019-09" db="EMBL/GenBank/DDBJ databases">
        <title>A chromosome-level genome assembly of the Chinese tupelo Nyssa sinensis.</title>
        <authorList>
            <person name="Yang X."/>
            <person name="Kang M."/>
            <person name="Yang Y."/>
            <person name="Xiong H."/>
            <person name="Wang M."/>
            <person name="Zhang Z."/>
            <person name="Wang Z."/>
            <person name="Wu H."/>
            <person name="Ma T."/>
            <person name="Liu J."/>
            <person name="Xi Z."/>
        </authorList>
    </citation>
    <scope>NUCLEOTIDE SEQUENCE [LARGE SCALE GENOMIC DNA]</scope>
    <source>
        <strain evidence="4">J267</strain>
        <tissue evidence="4">Leaf</tissue>
    </source>
</reference>
<dbReference type="PANTHER" id="PTHR47926:SF342">
    <property type="entry name" value="TETRATRICOPEPTIDE-LIKE HELICAL DOMAIN-CONTAINING PROTEIN-RELATED"/>
    <property type="match status" value="1"/>
</dbReference>
<comment type="similarity">
    <text evidence="2">Belongs to the PPR family. PCMP-E subfamily.</text>
</comment>
<feature type="repeat" description="PPR" evidence="3">
    <location>
        <begin position="353"/>
        <end position="387"/>
    </location>
</feature>
<feature type="repeat" description="PPR" evidence="3">
    <location>
        <begin position="122"/>
        <end position="156"/>
    </location>
</feature>
<dbReference type="FunFam" id="1.25.40.10:FF:000090">
    <property type="entry name" value="Pentatricopeptide repeat-containing protein, chloroplastic"/>
    <property type="match status" value="1"/>
</dbReference>
<dbReference type="Pfam" id="PF13041">
    <property type="entry name" value="PPR_2"/>
    <property type="match status" value="3"/>
</dbReference>
<dbReference type="Gene3D" id="1.25.40.10">
    <property type="entry name" value="Tetratricopeptide repeat domain"/>
    <property type="match status" value="6"/>
</dbReference>
<protein>
    <recommendedName>
        <fullName evidence="6">Pentacotripeptide-repeat region of PRORP domain-containing protein</fullName>
    </recommendedName>
</protein>
<evidence type="ECO:0000256" key="3">
    <source>
        <dbReference type="PROSITE-ProRule" id="PRU00708"/>
    </source>
</evidence>
<dbReference type="OrthoDB" id="751155at2759"/>
<dbReference type="InterPro" id="IPR002885">
    <property type="entry name" value="PPR_rpt"/>
</dbReference>
<gene>
    <name evidence="4" type="ORF">F0562_002650</name>
</gene>
<dbReference type="EMBL" id="CM018032">
    <property type="protein sequence ID" value="KAA8546611.1"/>
    <property type="molecule type" value="Genomic_DNA"/>
</dbReference>
<dbReference type="Proteomes" id="UP000325577">
    <property type="component" value="Linkage Group LG1"/>
</dbReference>
<dbReference type="Pfam" id="PF20431">
    <property type="entry name" value="E_motif"/>
    <property type="match status" value="1"/>
</dbReference>
<proteinExistence type="inferred from homology"/>
<keyword evidence="5" id="KW-1185">Reference proteome</keyword>
<keyword evidence="1" id="KW-0677">Repeat</keyword>
<feature type="repeat" description="PPR" evidence="3">
    <location>
        <begin position="255"/>
        <end position="289"/>
    </location>
</feature>
<dbReference type="GO" id="GO:0009451">
    <property type="term" value="P:RNA modification"/>
    <property type="evidence" value="ECO:0007669"/>
    <property type="project" value="InterPro"/>
</dbReference>
<dbReference type="InterPro" id="IPR046960">
    <property type="entry name" value="PPR_At4g14850-like_plant"/>
</dbReference>
<evidence type="ECO:0008006" key="6">
    <source>
        <dbReference type="Google" id="ProtNLM"/>
    </source>
</evidence>
<evidence type="ECO:0000313" key="4">
    <source>
        <dbReference type="EMBL" id="KAA8546611.1"/>
    </source>
</evidence>
<dbReference type="FunFam" id="1.25.40.10:FF:001174">
    <property type="entry name" value="Pentatricopeptide repeat-containing protein At3g49740"/>
    <property type="match status" value="1"/>
</dbReference>
<dbReference type="AlphaFoldDB" id="A0A5J5BZ98"/>
<evidence type="ECO:0000256" key="1">
    <source>
        <dbReference type="ARBA" id="ARBA00022737"/>
    </source>
</evidence>
<dbReference type="InterPro" id="IPR011990">
    <property type="entry name" value="TPR-like_helical_dom_sf"/>
</dbReference>